<gene>
    <name evidence="6" type="ORF">AWRI3579_g4402</name>
</gene>
<dbReference type="GO" id="GO:0003735">
    <property type="term" value="F:structural constituent of ribosome"/>
    <property type="evidence" value="ECO:0007669"/>
    <property type="project" value="InterPro"/>
</dbReference>
<evidence type="ECO:0000259" key="5">
    <source>
        <dbReference type="SMART" id="SM00916"/>
    </source>
</evidence>
<dbReference type="InParanoid" id="A0A1E5R0G7"/>
<dbReference type="FunCoup" id="A0A1E5R0G7">
    <property type="interactions" value="120"/>
</dbReference>
<comment type="subcellular location">
    <subcellularLocation>
        <location evidence="1">Mitochondrion</location>
    </subcellularLocation>
</comment>
<dbReference type="Pfam" id="PF05047">
    <property type="entry name" value="L51_S25_CI-B8"/>
    <property type="match status" value="1"/>
</dbReference>
<keyword evidence="3" id="KW-0496">Mitochondrion</keyword>
<dbReference type="SMART" id="SM00916">
    <property type="entry name" value="L51_S25_CI-B8"/>
    <property type="match status" value="1"/>
</dbReference>
<evidence type="ECO:0000256" key="1">
    <source>
        <dbReference type="ARBA" id="ARBA00004173"/>
    </source>
</evidence>
<dbReference type="OrthoDB" id="1696305at2759"/>
<feature type="domain" description="Ribosomal protein/NADH dehydrogenase" evidence="5">
    <location>
        <begin position="39"/>
        <end position="120"/>
    </location>
</feature>
<accession>A0A1E5R0G7</accession>
<dbReference type="InterPro" id="IPR040049">
    <property type="entry name" value="Ribosomal_mS25/mL61"/>
</dbReference>
<comment type="caution">
    <text evidence="6">The sequence shown here is derived from an EMBL/GenBank/DDBJ whole genome shotgun (WGS) entry which is preliminary data.</text>
</comment>
<evidence type="ECO:0000313" key="6">
    <source>
        <dbReference type="EMBL" id="OEJ80386.1"/>
    </source>
</evidence>
<keyword evidence="7" id="KW-1185">Reference proteome</keyword>
<name>A0A1E5R0G7_9ASCO</name>
<proteinExistence type="predicted"/>
<organism evidence="6 7">
    <name type="scientific">Hanseniaspora osmophila</name>
    <dbReference type="NCBI Taxonomy" id="56408"/>
    <lineage>
        <taxon>Eukaryota</taxon>
        <taxon>Fungi</taxon>
        <taxon>Dikarya</taxon>
        <taxon>Ascomycota</taxon>
        <taxon>Saccharomycotina</taxon>
        <taxon>Saccharomycetes</taxon>
        <taxon>Saccharomycodales</taxon>
        <taxon>Saccharomycodaceae</taxon>
        <taxon>Hanseniaspora</taxon>
    </lineage>
</organism>
<dbReference type="PANTHER" id="PTHR13274">
    <property type="entry name" value="MITOCHONDRIAL RIBOSOMAL PROTEIN S25"/>
    <property type="match status" value="1"/>
</dbReference>
<keyword evidence="4" id="KW-0687">Ribonucleoprotein</keyword>
<protein>
    <submittedName>
        <fullName evidence="6">54S ribosomal protein MRP49, mitochondrial</fullName>
    </submittedName>
</protein>
<sequence length="137" mass="16190">MSILQRAQKINKISFTTKLTQVKIDHEKVGKIKLVFQRDNMNGHMGARKFWKNYLPTLKFYNIDLPMEVVRIENKDKNKEIPCILEIQDKSLNKEIAKLDMRNLRDTEIAEKLLELLPHVPVPQNEIIEFVPKIMKH</sequence>
<evidence type="ECO:0000256" key="4">
    <source>
        <dbReference type="ARBA" id="ARBA00023274"/>
    </source>
</evidence>
<dbReference type="AlphaFoldDB" id="A0A1E5R0G7"/>
<dbReference type="STRING" id="56408.A0A1E5R0G7"/>
<dbReference type="PANTHER" id="PTHR13274:SF2">
    <property type="entry name" value="SMALL RIBOSOMAL SUBUNIT PROTEIN MS25"/>
    <property type="match status" value="1"/>
</dbReference>
<reference evidence="7" key="1">
    <citation type="journal article" date="2016" name="Genome Announc.">
        <title>Genome sequences of three species of Hanseniaspora isolated from spontaneous wine fermentations.</title>
        <authorList>
            <person name="Sternes P.R."/>
            <person name="Lee D."/>
            <person name="Kutyna D.R."/>
            <person name="Borneman A.R."/>
        </authorList>
    </citation>
    <scope>NUCLEOTIDE SEQUENCE [LARGE SCALE GENOMIC DNA]</scope>
    <source>
        <strain evidence="7">AWRI3579</strain>
    </source>
</reference>
<evidence type="ECO:0000256" key="2">
    <source>
        <dbReference type="ARBA" id="ARBA00022980"/>
    </source>
</evidence>
<dbReference type="GO" id="GO:0005739">
    <property type="term" value="C:mitochondrion"/>
    <property type="evidence" value="ECO:0007669"/>
    <property type="project" value="UniProtKB-SubCell"/>
</dbReference>
<dbReference type="EMBL" id="LPNM01000012">
    <property type="protein sequence ID" value="OEJ80386.1"/>
    <property type="molecule type" value="Genomic_DNA"/>
</dbReference>
<keyword evidence="2 6" id="KW-0689">Ribosomal protein</keyword>
<dbReference type="Proteomes" id="UP000095728">
    <property type="component" value="Unassembled WGS sequence"/>
</dbReference>
<dbReference type="InterPro" id="IPR007741">
    <property type="entry name" value="Ribosomal_mL43/mS25/NADH_DH"/>
</dbReference>
<evidence type="ECO:0000256" key="3">
    <source>
        <dbReference type="ARBA" id="ARBA00023128"/>
    </source>
</evidence>
<dbReference type="GO" id="GO:0005840">
    <property type="term" value="C:ribosome"/>
    <property type="evidence" value="ECO:0007669"/>
    <property type="project" value="UniProtKB-KW"/>
</dbReference>
<dbReference type="GO" id="GO:1990904">
    <property type="term" value="C:ribonucleoprotein complex"/>
    <property type="evidence" value="ECO:0007669"/>
    <property type="project" value="UniProtKB-KW"/>
</dbReference>
<evidence type="ECO:0000313" key="7">
    <source>
        <dbReference type="Proteomes" id="UP000095728"/>
    </source>
</evidence>